<feature type="non-terminal residue" evidence="2">
    <location>
        <position position="1"/>
    </location>
</feature>
<protein>
    <submittedName>
        <fullName evidence="2">Uncharacterized protein</fullName>
    </submittedName>
</protein>
<dbReference type="EMBL" id="GBRD01004505">
    <property type="protein sequence ID" value="JAG61316.1"/>
    <property type="molecule type" value="Transcribed_RNA"/>
</dbReference>
<evidence type="ECO:0000313" key="2">
    <source>
        <dbReference type="EMBL" id="JAG61316.1"/>
    </source>
</evidence>
<proteinExistence type="predicted"/>
<feature type="region of interest" description="Disordered" evidence="1">
    <location>
        <begin position="81"/>
        <end position="106"/>
    </location>
</feature>
<organism evidence="2">
    <name type="scientific">Lygus hesperus</name>
    <name type="common">Western plant bug</name>
    <dbReference type="NCBI Taxonomy" id="30085"/>
    <lineage>
        <taxon>Eukaryota</taxon>
        <taxon>Metazoa</taxon>
        <taxon>Ecdysozoa</taxon>
        <taxon>Arthropoda</taxon>
        <taxon>Hexapoda</taxon>
        <taxon>Insecta</taxon>
        <taxon>Pterygota</taxon>
        <taxon>Neoptera</taxon>
        <taxon>Paraneoptera</taxon>
        <taxon>Hemiptera</taxon>
        <taxon>Heteroptera</taxon>
        <taxon>Panheteroptera</taxon>
        <taxon>Cimicomorpha</taxon>
        <taxon>Miridae</taxon>
        <taxon>Mirini</taxon>
        <taxon>Lygus</taxon>
    </lineage>
</organism>
<name>A0A0K8T7C3_LYGHE</name>
<sequence length="119" mass="13652">ERIRFFPRLKKKKQLFPKSNFPPITRCAFWVSGGEELVLISGSILCGKKMLEDKPRKVSIHTSIDNGIVTFYLFSVPWKKADLSSSTSSQTKKKKTGKLWPSPSPWGQAVLPWKYKFFS</sequence>
<accession>A0A0K8T7C3</accession>
<dbReference type="AlphaFoldDB" id="A0A0K8T7C3"/>
<evidence type="ECO:0000256" key="1">
    <source>
        <dbReference type="SAM" id="MobiDB-lite"/>
    </source>
</evidence>
<reference evidence="2" key="1">
    <citation type="submission" date="2014-09" db="EMBL/GenBank/DDBJ databases">
        <authorList>
            <person name="Magalhaes I.L.F."/>
            <person name="Oliveira U."/>
            <person name="Santos F.R."/>
            <person name="Vidigal T.H.D.A."/>
            <person name="Brescovit A.D."/>
            <person name="Santos A.J."/>
        </authorList>
    </citation>
    <scope>NUCLEOTIDE SEQUENCE</scope>
</reference>